<reference evidence="2 3" key="1">
    <citation type="journal article" date="2004" name="Proc. Natl. Acad. Sci. U.S.A.">
        <title>Structural flexibility in the Burkholderia mallei genome.</title>
        <authorList>
            <person name="Nierman W.C."/>
            <person name="DeShazer D."/>
            <person name="Kim H.S."/>
            <person name="Tettelin H."/>
            <person name="Nelson K.E."/>
            <person name="Feldblyum T."/>
            <person name="Ulrich R.L."/>
            <person name="Ronning C.M."/>
            <person name="Brinkac L.M."/>
            <person name="Daugherty S.C."/>
            <person name="Davidsen T.D."/>
            <person name="Deboy R.T."/>
            <person name="Dimitrov G."/>
            <person name="Dodson R.J."/>
            <person name="Durkin A.S."/>
            <person name="Gwinn M.L."/>
            <person name="Haft D.H."/>
            <person name="Khouri H."/>
            <person name="Kolonay J.F."/>
            <person name="Madupu R."/>
            <person name="Mohammoud Y."/>
            <person name="Nelson W.C."/>
            <person name="Radune D."/>
            <person name="Romero C.M."/>
            <person name="Sarria S."/>
            <person name="Selengut J."/>
            <person name="Shamblin C."/>
            <person name="Sullivan S.A."/>
            <person name="White O."/>
            <person name="Yu Y."/>
            <person name="Zafar N."/>
            <person name="Zhou L."/>
            <person name="Fraser C.M."/>
        </authorList>
    </citation>
    <scope>NUCLEOTIDE SEQUENCE [LARGE SCALE GENOMIC DNA]</scope>
    <source>
        <strain evidence="2 3">ATCC 23344</strain>
    </source>
</reference>
<evidence type="ECO:0000256" key="1">
    <source>
        <dbReference type="SAM" id="MobiDB-lite"/>
    </source>
</evidence>
<keyword evidence="3" id="KW-1185">Reference proteome</keyword>
<dbReference type="HOGENOM" id="CLU_208571_1_0_4"/>
<feature type="compositionally biased region" description="Basic and acidic residues" evidence="1">
    <location>
        <begin position="15"/>
        <end position="34"/>
    </location>
</feature>
<dbReference type="SUPFAM" id="SSF55040">
    <property type="entry name" value="Molybdenum cofactor biosynthesis protein C, MoaC"/>
    <property type="match status" value="1"/>
</dbReference>
<protein>
    <submittedName>
        <fullName evidence="2">Molybdenum cofactor biosynthesis protein C, c-term</fullName>
    </submittedName>
</protein>
<feature type="region of interest" description="Disordered" evidence="1">
    <location>
        <begin position="1"/>
        <end position="34"/>
    </location>
</feature>
<gene>
    <name evidence="2" type="ordered locus">BMA0283</name>
</gene>
<dbReference type="Gene3D" id="3.30.70.640">
    <property type="entry name" value="Molybdopterin cofactor biosynthesis C (MoaC) domain"/>
    <property type="match status" value="1"/>
</dbReference>
<dbReference type="PATRIC" id="fig|243160.12.peg.278"/>
<accession>A0A0H2WKW4</accession>
<evidence type="ECO:0000313" key="2">
    <source>
        <dbReference type="EMBL" id="AAU50075.1"/>
    </source>
</evidence>
<organism evidence="2 3">
    <name type="scientific">Burkholderia mallei (strain ATCC 23344)</name>
    <dbReference type="NCBI Taxonomy" id="243160"/>
    <lineage>
        <taxon>Bacteria</taxon>
        <taxon>Pseudomonadati</taxon>
        <taxon>Pseudomonadota</taxon>
        <taxon>Betaproteobacteria</taxon>
        <taxon>Burkholderiales</taxon>
        <taxon>Burkholderiaceae</taxon>
        <taxon>Burkholderia</taxon>
        <taxon>pseudomallei group</taxon>
    </lineage>
</organism>
<name>A0A0H2WKW4_BURMA</name>
<dbReference type="InterPro" id="IPR036522">
    <property type="entry name" value="MoaC_sf"/>
</dbReference>
<evidence type="ECO:0000313" key="3">
    <source>
        <dbReference type="Proteomes" id="UP000006693"/>
    </source>
</evidence>
<dbReference type="Proteomes" id="UP000006693">
    <property type="component" value="Chromosome 1"/>
</dbReference>
<dbReference type="GO" id="GO:0006777">
    <property type="term" value="P:Mo-molybdopterin cofactor biosynthetic process"/>
    <property type="evidence" value="ECO:0007669"/>
    <property type="project" value="InterPro"/>
</dbReference>
<dbReference type="KEGG" id="bma:BMA0283"/>
<dbReference type="EMBL" id="CP000010">
    <property type="protein sequence ID" value="AAU50075.1"/>
    <property type="molecule type" value="Genomic_DNA"/>
</dbReference>
<dbReference type="AlphaFoldDB" id="A0A0H2WKW4"/>
<proteinExistence type="predicted"/>
<sequence>MCKAVDRGMTITDVSVREKRGGKSGDWKADEAGA</sequence>